<comment type="caution">
    <text evidence="4">The sequence shown here is derived from an EMBL/GenBank/DDBJ whole genome shotgun (WGS) entry which is preliminary data.</text>
</comment>
<dbReference type="Gene3D" id="3.30.70.2390">
    <property type="match status" value="1"/>
</dbReference>
<reference evidence="4 5" key="1">
    <citation type="submission" date="2019-07" db="EMBL/GenBank/DDBJ databases">
        <title>R&amp;d 2014.</title>
        <authorList>
            <person name="Klenk H.-P."/>
        </authorList>
    </citation>
    <scope>NUCLEOTIDE SEQUENCE [LARGE SCALE GENOMIC DNA]</scope>
    <source>
        <strain evidence="4 5">DSM 45764</strain>
    </source>
</reference>
<name>A0A562IRM5_9ACTN</name>
<dbReference type="PANTHER" id="PTHR33392:SF6">
    <property type="entry name" value="POLYISOPRENYL-TEICHOIC ACID--PEPTIDOGLYCAN TEICHOIC ACID TRANSFERASE TAGU"/>
    <property type="match status" value="1"/>
</dbReference>
<protein>
    <submittedName>
        <fullName evidence="4">LytR family transcriptional attenuator</fullName>
    </submittedName>
</protein>
<dbReference type="NCBIfam" id="TIGR00350">
    <property type="entry name" value="lytR_cpsA_psr"/>
    <property type="match status" value="1"/>
</dbReference>
<evidence type="ECO:0000259" key="3">
    <source>
        <dbReference type="Pfam" id="PF13399"/>
    </source>
</evidence>
<dbReference type="Proteomes" id="UP000321490">
    <property type="component" value="Unassembled WGS sequence"/>
</dbReference>
<feature type="domain" description="LytR/CpsA/Psr regulator C-terminal" evidence="3">
    <location>
        <begin position="347"/>
        <end position="430"/>
    </location>
</feature>
<accession>A0A562IRM5</accession>
<comment type="similarity">
    <text evidence="1">Belongs to the LytR/CpsA/Psr (LCP) family.</text>
</comment>
<evidence type="ECO:0000313" key="4">
    <source>
        <dbReference type="EMBL" id="TWH73588.1"/>
    </source>
</evidence>
<gene>
    <name evidence="4" type="ORF">JD78_02112</name>
</gene>
<dbReference type="InterPro" id="IPR027381">
    <property type="entry name" value="LytR/CpsA/Psr_C"/>
</dbReference>
<dbReference type="Pfam" id="PF13399">
    <property type="entry name" value="LytR_C"/>
    <property type="match status" value="1"/>
</dbReference>
<evidence type="ECO:0000259" key="2">
    <source>
        <dbReference type="Pfam" id="PF03816"/>
    </source>
</evidence>
<keyword evidence="5" id="KW-1185">Reference proteome</keyword>
<dbReference type="Gene3D" id="3.40.630.190">
    <property type="entry name" value="LCP protein"/>
    <property type="match status" value="1"/>
</dbReference>
<organism evidence="4 5">
    <name type="scientific">Modestobacter roseus</name>
    <dbReference type="NCBI Taxonomy" id="1181884"/>
    <lineage>
        <taxon>Bacteria</taxon>
        <taxon>Bacillati</taxon>
        <taxon>Actinomycetota</taxon>
        <taxon>Actinomycetes</taxon>
        <taxon>Geodermatophilales</taxon>
        <taxon>Geodermatophilaceae</taxon>
        <taxon>Modestobacter</taxon>
    </lineage>
</organism>
<dbReference type="InterPro" id="IPR050922">
    <property type="entry name" value="LytR/CpsA/Psr_CW_biosynth"/>
</dbReference>
<dbReference type="Pfam" id="PF03816">
    <property type="entry name" value="LytR_cpsA_psr"/>
    <property type="match status" value="1"/>
</dbReference>
<dbReference type="InterPro" id="IPR004474">
    <property type="entry name" value="LytR_CpsA_psr"/>
</dbReference>
<evidence type="ECO:0000313" key="5">
    <source>
        <dbReference type="Proteomes" id="UP000321490"/>
    </source>
</evidence>
<dbReference type="AlphaFoldDB" id="A0A562IRM5"/>
<evidence type="ECO:0000256" key="1">
    <source>
        <dbReference type="ARBA" id="ARBA00006068"/>
    </source>
</evidence>
<sequence length="461" mass="46635">MVVRSLAAVFSVLLLAGSGWGWNLARVAEASVSRTDAIPDDGNSDVNGGAHAGAAMNLLLVGMDSRKGLTDEQKALFSTGDADGVLNTDSMMLVHVPADGSAASFVSLPRDTYVSIPGYGKARLNSAYARGYNAASGGEVEKDAAGAQLLVQTVSQFTGLRIDHFAEVNLLGFINLSTIVGGVEVNLCAATQDSYSGADFPAGVQTISGTDALSFVRQRHGLRSDLDRVVRQQVYIAGMLRNVLSSNLLLDLGKQQAIVEQVGSSITFDEGLNVFDLAAQMQNVDPGSLSFQTIPGLTDAKVDGADVLKPPSQAVVNDFFATLTADPAPAPPPAPSSAAPALAPSAVTVSVLNGSGVSGAAATAATALTAGGFQASSGGNAASTGTTTVRHRTGDEAAAALVVGQVPGAAVAVDDSIPVGAVQLVIGGDFEGVGQPVTVEAPASAGLETNERTATDTSCIH</sequence>
<dbReference type="EMBL" id="VLKF01000001">
    <property type="protein sequence ID" value="TWH73588.1"/>
    <property type="molecule type" value="Genomic_DNA"/>
</dbReference>
<proteinExistence type="inferred from homology"/>
<feature type="domain" description="Cell envelope-related transcriptional attenuator" evidence="2">
    <location>
        <begin position="87"/>
        <end position="243"/>
    </location>
</feature>
<dbReference type="PANTHER" id="PTHR33392">
    <property type="entry name" value="POLYISOPRENYL-TEICHOIC ACID--PEPTIDOGLYCAN TEICHOIC ACID TRANSFERASE TAGU"/>
    <property type="match status" value="1"/>
</dbReference>